<dbReference type="Proteomes" id="UP000223913">
    <property type="component" value="Unassembled WGS sequence"/>
</dbReference>
<dbReference type="RefSeq" id="WP_099148420.1">
    <property type="nucleotide sequence ID" value="NZ_PDUD01000002.1"/>
</dbReference>
<dbReference type="EMBL" id="PDUD01000002">
    <property type="protein sequence ID" value="PHN08218.1"/>
    <property type="molecule type" value="Genomic_DNA"/>
</dbReference>
<dbReference type="InterPro" id="IPR050378">
    <property type="entry name" value="Metallo-dep_Hydrolases_sf"/>
</dbReference>
<dbReference type="PANTHER" id="PTHR11647">
    <property type="entry name" value="HYDRANTOINASE/DIHYDROPYRIMIDINASE FAMILY MEMBER"/>
    <property type="match status" value="1"/>
</dbReference>
<accession>A0A2D0NIF5</accession>
<dbReference type="InterPro" id="IPR011059">
    <property type="entry name" value="Metal-dep_hydrolase_composite"/>
</dbReference>
<proteinExistence type="predicted"/>
<dbReference type="GO" id="GO:0016812">
    <property type="term" value="F:hydrolase activity, acting on carbon-nitrogen (but not peptide) bonds, in cyclic amides"/>
    <property type="evidence" value="ECO:0007669"/>
    <property type="project" value="TreeGrafter"/>
</dbReference>
<dbReference type="Gene3D" id="3.20.20.140">
    <property type="entry name" value="Metal-dependent hydrolases"/>
    <property type="match status" value="1"/>
</dbReference>
<dbReference type="PANTHER" id="PTHR11647:SF1">
    <property type="entry name" value="COLLAPSIN RESPONSE MEDIATOR PROTEIN"/>
    <property type="match status" value="1"/>
</dbReference>
<evidence type="ECO:0000313" key="3">
    <source>
        <dbReference type="Proteomes" id="UP000223913"/>
    </source>
</evidence>
<feature type="domain" description="Amidohydrolase 3" evidence="1">
    <location>
        <begin position="399"/>
        <end position="506"/>
    </location>
</feature>
<dbReference type="SUPFAM" id="SSF51338">
    <property type="entry name" value="Composite domain of metallo-dependent hydrolases"/>
    <property type="match status" value="1"/>
</dbReference>
<evidence type="ECO:0000313" key="2">
    <source>
        <dbReference type="EMBL" id="PHN08218.1"/>
    </source>
</evidence>
<dbReference type="OrthoDB" id="9797498at2"/>
<dbReference type="InterPro" id="IPR032466">
    <property type="entry name" value="Metal_Hydrolase"/>
</dbReference>
<organism evidence="2 3">
    <name type="scientific">Flavilitoribacter nigricans (strain ATCC 23147 / DSM 23189 / NBRC 102662 / NCIMB 1420 / SS-2)</name>
    <name type="common">Lewinella nigricans</name>
    <dbReference type="NCBI Taxonomy" id="1122177"/>
    <lineage>
        <taxon>Bacteria</taxon>
        <taxon>Pseudomonadati</taxon>
        <taxon>Bacteroidota</taxon>
        <taxon>Saprospiria</taxon>
        <taxon>Saprospirales</taxon>
        <taxon>Lewinellaceae</taxon>
        <taxon>Flavilitoribacter</taxon>
    </lineage>
</organism>
<name>A0A2D0NIF5_FLAN2</name>
<keyword evidence="3" id="KW-1185">Reference proteome</keyword>
<evidence type="ECO:0000259" key="1">
    <source>
        <dbReference type="Pfam" id="PF07969"/>
    </source>
</evidence>
<dbReference type="AlphaFoldDB" id="A0A2D0NIF5"/>
<dbReference type="InterPro" id="IPR023100">
    <property type="entry name" value="D-aminoacylase_insert_dom_sf"/>
</dbReference>
<dbReference type="InterPro" id="IPR013108">
    <property type="entry name" value="Amidohydro_3"/>
</dbReference>
<gene>
    <name evidence="2" type="ORF">CRP01_02535</name>
</gene>
<dbReference type="SUPFAM" id="SSF51556">
    <property type="entry name" value="Metallo-dependent hydrolases"/>
    <property type="match status" value="1"/>
</dbReference>
<dbReference type="Gene3D" id="2.30.40.10">
    <property type="entry name" value="Urease, subunit C, domain 1"/>
    <property type="match status" value="1"/>
</dbReference>
<dbReference type="GO" id="GO:0005829">
    <property type="term" value="C:cytosol"/>
    <property type="evidence" value="ECO:0007669"/>
    <property type="project" value="TreeGrafter"/>
</dbReference>
<comment type="caution">
    <text evidence="2">The sequence shown here is derived from an EMBL/GenBank/DDBJ whole genome shotgun (WGS) entry which is preliminary data.</text>
</comment>
<reference evidence="2 3" key="1">
    <citation type="submission" date="2017-10" db="EMBL/GenBank/DDBJ databases">
        <title>The draft genome sequence of Lewinella nigricans NBRC 102662.</title>
        <authorList>
            <person name="Wang K."/>
        </authorList>
    </citation>
    <scope>NUCLEOTIDE SEQUENCE [LARGE SCALE GENOMIC DNA]</scope>
    <source>
        <strain evidence="2 3">NBRC 102662</strain>
    </source>
</reference>
<dbReference type="Pfam" id="PF07969">
    <property type="entry name" value="Amidohydro_3"/>
    <property type="match status" value="1"/>
</dbReference>
<dbReference type="Gene3D" id="3.30.1490.130">
    <property type="entry name" value="D-aminoacylase. Domain 3"/>
    <property type="match status" value="1"/>
</dbReference>
<sequence length="523" mass="57190">MQHISLPSVFSTRFLIFVLLTNILFAACTSTDPFQEFLAAGGQEYDLLISGGQVLDGTDSVARRADILIQQDSIVFIGLIDTALVSVKQIIDAKGKYVTPGFIDTHAHGDPTETPAFENFLAQGVTTICLGQDGGSPGFEDLRPWMDQVDSIRTGVNIALFAGHGTLRRLSGVDYDREPGEDGLRRMEELLSAALDAGCFGMTTGLEYTPGTYAGDAELIALAKIVGQRNGLIMSHMRNEDNDAIEASLRELLRQGQYANVQASHLKVVYGKGAGRAEEVLAMLDSARRASTHTVTADVYPYTASYTGIGIVFPQWAKPPNIYGDVKQARREELLAFLRQKITDRNGPEATLFGTAPFAGKTLAEVAREQERPFEEVLLDIGPGGASGAYFVMNEDLQARLLQDPHVMICSDGSPTMRHPRGYGSFTKILTTYAQQEKLFSLPEAIRKMTSLPAETLGMAGRGHLRTGYFADLLIFDPERIEAKATFSEPHQWSEGMDWVIVNGEVAWQSGKLMGRNGRVVKK</sequence>
<protein>
    <submittedName>
        <fullName evidence="2">N-acyl-D-amino acid deacylase</fullName>
    </submittedName>
</protein>
<dbReference type="GO" id="GO:0016811">
    <property type="term" value="F:hydrolase activity, acting on carbon-nitrogen (but not peptide) bonds, in linear amides"/>
    <property type="evidence" value="ECO:0007669"/>
    <property type="project" value="InterPro"/>
</dbReference>